<feature type="transmembrane region" description="Helical" evidence="1">
    <location>
        <begin position="67"/>
        <end position="86"/>
    </location>
</feature>
<feature type="transmembrane region" description="Helical" evidence="1">
    <location>
        <begin position="98"/>
        <end position="117"/>
    </location>
</feature>
<sequence length="120" mass="12526">MNSEFPTDPIVIAATRALNLGHPPTDIKDNLMARMGCDELQATAAIEQAAIAIATRRAAEKKATRTAGLWILGFGAIMLALAMYMGSGDVPNGRVGRLVMGYVVGGGASVVGIWLLLRGS</sequence>
<dbReference type="Proteomes" id="UP000440304">
    <property type="component" value="Unassembled WGS sequence"/>
</dbReference>
<reference evidence="2 3" key="1">
    <citation type="submission" date="2019-12" db="EMBL/GenBank/DDBJ databases">
        <title>Shinella granuli gen. nov., sp. nov., and proposal of the reclassification of Zoogloea ramigera ATCC 19623 as Shinella zoogloeoides sp. nov.</title>
        <authorList>
            <person name="Gao J."/>
        </authorList>
    </citation>
    <scope>NUCLEOTIDE SEQUENCE [LARGE SCALE GENOMIC DNA]</scope>
    <source>
        <strain evidence="2 3">DSM 287</strain>
    </source>
</reference>
<comment type="caution">
    <text evidence="2">The sequence shown here is derived from an EMBL/GenBank/DDBJ whole genome shotgun (WGS) entry which is preliminary data.</text>
</comment>
<name>A0A6N8TJH4_SHIZO</name>
<proteinExistence type="predicted"/>
<protein>
    <submittedName>
        <fullName evidence="2">Uncharacterized protein</fullName>
    </submittedName>
</protein>
<organism evidence="2 3">
    <name type="scientific">Shinella zoogloeoides</name>
    <name type="common">Crabtreella saccharophila</name>
    <dbReference type="NCBI Taxonomy" id="352475"/>
    <lineage>
        <taxon>Bacteria</taxon>
        <taxon>Pseudomonadati</taxon>
        <taxon>Pseudomonadota</taxon>
        <taxon>Alphaproteobacteria</taxon>
        <taxon>Hyphomicrobiales</taxon>
        <taxon>Rhizobiaceae</taxon>
        <taxon>Shinella</taxon>
    </lineage>
</organism>
<accession>A0A6N8TJH4</accession>
<keyword evidence="1" id="KW-1133">Transmembrane helix</keyword>
<dbReference type="AlphaFoldDB" id="A0A6N8TJH4"/>
<dbReference type="RefSeq" id="WP_160788007.1">
    <property type="nucleotide sequence ID" value="NZ_JBHSTY010000030.1"/>
</dbReference>
<gene>
    <name evidence="2" type="ORF">GR156_21165</name>
</gene>
<evidence type="ECO:0000313" key="3">
    <source>
        <dbReference type="Proteomes" id="UP000440304"/>
    </source>
</evidence>
<keyword evidence="1" id="KW-0472">Membrane</keyword>
<evidence type="ECO:0000313" key="2">
    <source>
        <dbReference type="EMBL" id="MXO02821.1"/>
    </source>
</evidence>
<evidence type="ECO:0000256" key="1">
    <source>
        <dbReference type="SAM" id="Phobius"/>
    </source>
</evidence>
<keyword evidence="1" id="KW-0812">Transmembrane</keyword>
<dbReference type="EMBL" id="WUML01000033">
    <property type="protein sequence ID" value="MXO02821.1"/>
    <property type="molecule type" value="Genomic_DNA"/>
</dbReference>